<reference evidence="3 4" key="1">
    <citation type="journal article" date="2008" name="Nature">
        <title>The genome of the choanoflagellate Monosiga brevicollis and the origin of metazoans.</title>
        <authorList>
            <consortium name="JGI Sequencing"/>
            <person name="King N."/>
            <person name="Westbrook M.J."/>
            <person name="Young S.L."/>
            <person name="Kuo A."/>
            <person name="Abedin M."/>
            <person name="Chapman J."/>
            <person name="Fairclough S."/>
            <person name="Hellsten U."/>
            <person name="Isogai Y."/>
            <person name="Letunic I."/>
            <person name="Marr M."/>
            <person name="Pincus D."/>
            <person name="Putnam N."/>
            <person name="Rokas A."/>
            <person name="Wright K.J."/>
            <person name="Zuzow R."/>
            <person name="Dirks W."/>
            <person name="Good M."/>
            <person name="Goodstein D."/>
            <person name="Lemons D."/>
            <person name="Li W."/>
            <person name="Lyons J.B."/>
            <person name="Morris A."/>
            <person name="Nichols S."/>
            <person name="Richter D.J."/>
            <person name="Salamov A."/>
            <person name="Bork P."/>
            <person name="Lim W.A."/>
            <person name="Manning G."/>
            <person name="Miller W.T."/>
            <person name="McGinnis W."/>
            <person name="Shapiro H."/>
            <person name="Tjian R."/>
            <person name="Grigoriev I.V."/>
            <person name="Rokhsar D."/>
        </authorList>
    </citation>
    <scope>NUCLEOTIDE SEQUENCE [LARGE SCALE GENOMIC DNA]</scope>
    <source>
        <strain evidence="4">MX1 / ATCC 50154</strain>
    </source>
</reference>
<dbReference type="KEGG" id="mbr:MONBRDRAFT_8455"/>
<sequence length="288" mass="32464">MALSLLLKVLSHLDFANAPHQLVATIVATATLRSSQGILWALLDMGLSTHEYANTVDEAMWFPCSLPQALSVLPRWSRYACHAHEAHVQLFRAQASPPSLIPTSLNREKHATRATPASADLDVSRIDLFDATRADHALTRDTAKCYIQPGESEDQDDVLERSMEMALHRVKKADAERVAMEREFQEQYERVHHLQYEHECFVAELDQLSSVKEQLREAVSVAHGERARREEAVVELLALRTRSSERTLKLEASEKQLAEAKNKCEAKDQQCTLTHAVQCGSDRTYARP</sequence>
<dbReference type="EMBL" id="CH991552">
    <property type="protein sequence ID" value="EDQ88940.1"/>
    <property type="molecule type" value="Genomic_DNA"/>
</dbReference>
<evidence type="ECO:0000256" key="1">
    <source>
        <dbReference type="SAM" id="Coils"/>
    </source>
</evidence>
<proteinExistence type="predicted"/>
<evidence type="ECO:0000256" key="2">
    <source>
        <dbReference type="SAM" id="SignalP"/>
    </source>
</evidence>
<name>A9V033_MONBE</name>
<dbReference type="InParanoid" id="A9V033"/>
<dbReference type="AlphaFoldDB" id="A9V033"/>
<organism evidence="3 4">
    <name type="scientific">Monosiga brevicollis</name>
    <name type="common">Choanoflagellate</name>
    <dbReference type="NCBI Taxonomy" id="81824"/>
    <lineage>
        <taxon>Eukaryota</taxon>
        <taxon>Choanoflagellata</taxon>
        <taxon>Craspedida</taxon>
        <taxon>Salpingoecidae</taxon>
        <taxon>Monosiga</taxon>
    </lineage>
</organism>
<keyword evidence="1" id="KW-0175">Coiled coil</keyword>
<protein>
    <submittedName>
        <fullName evidence="3">Uncharacterized protein</fullName>
    </submittedName>
</protein>
<feature type="coiled-coil region" evidence="1">
    <location>
        <begin position="163"/>
        <end position="190"/>
    </location>
</feature>
<dbReference type="RefSeq" id="XP_001746045.1">
    <property type="nucleotide sequence ID" value="XM_001745993.1"/>
</dbReference>
<evidence type="ECO:0000313" key="4">
    <source>
        <dbReference type="Proteomes" id="UP000001357"/>
    </source>
</evidence>
<keyword evidence="4" id="KW-1185">Reference proteome</keyword>
<accession>A9V033</accession>
<evidence type="ECO:0000313" key="3">
    <source>
        <dbReference type="EMBL" id="EDQ88940.1"/>
    </source>
</evidence>
<feature type="chain" id="PRO_5002744546" evidence="2">
    <location>
        <begin position="19"/>
        <end position="288"/>
    </location>
</feature>
<gene>
    <name evidence="3" type="ORF">MONBRDRAFT_8455</name>
</gene>
<keyword evidence="2" id="KW-0732">Signal</keyword>
<dbReference type="GeneID" id="5891324"/>
<feature type="signal peptide" evidence="2">
    <location>
        <begin position="1"/>
        <end position="18"/>
    </location>
</feature>
<dbReference type="Proteomes" id="UP000001357">
    <property type="component" value="Unassembled WGS sequence"/>
</dbReference>